<dbReference type="PANTHER" id="PTHR14198:SF22">
    <property type="entry name" value="TRANSMEMBRANE 4 L6 FAMILY MEMBER 19"/>
    <property type="match status" value="1"/>
</dbReference>
<dbReference type="Ensembl" id="ENSSLDT00000007414.1">
    <property type="protein sequence ID" value="ENSSLDP00000007186.1"/>
    <property type="gene ID" value="ENSSLDG00000005713.1"/>
</dbReference>
<evidence type="ECO:0000256" key="1">
    <source>
        <dbReference type="ARBA" id="ARBA00004141"/>
    </source>
</evidence>
<evidence type="ECO:0000256" key="6">
    <source>
        <dbReference type="SAM" id="Phobius"/>
    </source>
</evidence>
<comment type="subcellular location">
    <subcellularLocation>
        <location evidence="1">Membrane</location>
        <topology evidence="1">Multi-pass membrane protein</topology>
    </subcellularLocation>
</comment>
<proteinExistence type="inferred from homology"/>
<dbReference type="GeneTree" id="ENSGT01030000234590"/>
<keyword evidence="8" id="KW-1185">Reference proteome</keyword>
<protein>
    <submittedName>
        <fullName evidence="7">Si:dkey-83h2.3</fullName>
    </submittedName>
</protein>
<evidence type="ECO:0000256" key="4">
    <source>
        <dbReference type="ARBA" id="ARBA00022989"/>
    </source>
</evidence>
<evidence type="ECO:0000256" key="3">
    <source>
        <dbReference type="ARBA" id="ARBA00022692"/>
    </source>
</evidence>
<evidence type="ECO:0000256" key="5">
    <source>
        <dbReference type="ARBA" id="ARBA00023136"/>
    </source>
</evidence>
<comment type="similarity">
    <text evidence="2">Belongs to the L6 tetraspanin family.</text>
</comment>
<evidence type="ECO:0000256" key="2">
    <source>
        <dbReference type="ARBA" id="ARBA00006193"/>
    </source>
</evidence>
<dbReference type="PANTHER" id="PTHR14198">
    <property type="entry name" value="TRANSMEMBRANE 4 L6 FAMILY MEMBER 1-RELATED"/>
    <property type="match status" value="1"/>
</dbReference>
<keyword evidence="4 6" id="KW-1133">Transmembrane helix</keyword>
<reference evidence="7" key="1">
    <citation type="submission" date="2025-08" db="UniProtKB">
        <authorList>
            <consortium name="Ensembl"/>
        </authorList>
    </citation>
    <scope>IDENTIFICATION</scope>
</reference>
<dbReference type="Proteomes" id="UP000261360">
    <property type="component" value="Unplaced"/>
</dbReference>
<dbReference type="STRING" id="1841481.ENSSLDP00000007186"/>
<reference evidence="7" key="2">
    <citation type="submission" date="2025-09" db="UniProtKB">
        <authorList>
            <consortium name="Ensembl"/>
        </authorList>
    </citation>
    <scope>IDENTIFICATION</scope>
</reference>
<evidence type="ECO:0000313" key="7">
    <source>
        <dbReference type="Ensembl" id="ENSSLDP00000007186.1"/>
    </source>
</evidence>
<name>A0A3B4WSJ3_SERLL</name>
<dbReference type="Pfam" id="PF05805">
    <property type="entry name" value="L6_membrane"/>
    <property type="match status" value="1"/>
</dbReference>
<organism evidence="7 8">
    <name type="scientific">Seriola lalandi dorsalis</name>
    <dbReference type="NCBI Taxonomy" id="1841481"/>
    <lineage>
        <taxon>Eukaryota</taxon>
        <taxon>Metazoa</taxon>
        <taxon>Chordata</taxon>
        <taxon>Craniata</taxon>
        <taxon>Vertebrata</taxon>
        <taxon>Euteleostomi</taxon>
        <taxon>Actinopterygii</taxon>
        <taxon>Neopterygii</taxon>
        <taxon>Teleostei</taxon>
        <taxon>Neoteleostei</taxon>
        <taxon>Acanthomorphata</taxon>
        <taxon>Carangaria</taxon>
        <taxon>Carangiformes</taxon>
        <taxon>Carangidae</taxon>
        <taxon>Seriola</taxon>
    </lineage>
</organism>
<dbReference type="AlphaFoldDB" id="A0A3B4WSJ3"/>
<feature type="transmembrane region" description="Helical" evidence="6">
    <location>
        <begin position="23"/>
        <end position="50"/>
    </location>
</feature>
<dbReference type="InterPro" id="IPR008661">
    <property type="entry name" value="L6_membrane"/>
</dbReference>
<evidence type="ECO:0000313" key="8">
    <source>
        <dbReference type="Proteomes" id="UP000261360"/>
    </source>
</evidence>
<keyword evidence="5 6" id="KW-0472">Membrane</keyword>
<keyword evidence="3 6" id="KW-0812">Transmembrane</keyword>
<sequence>MFSFLKIFDSFRVMWPTPASSKFIQCLLCVGMSLVPMAIVCMVSNILLLIPELNIHFLLEGHVTREATWATGLWGSGFLMLSHVAYSCVCLLAAGSCCLVSATGLVQGPLCLYNTTTGTTWGVPLKPLADSHSGYLYNRTLWSGVCLQPRAVVEWNVVLFSVMGGTSALQTFLCAANILNSLLGLIVGQGFCHNKVCELIHICLCMNSYCVLSFKGLYEGQDEVLWFRLEFRLRSRLGSILELGLGFRLGSRLELGLGFRLGSRLEFRLRSRLGSILELGLGQ</sequence>
<accession>A0A3B4WSJ3</accession>
<dbReference type="GO" id="GO:0016020">
    <property type="term" value="C:membrane"/>
    <property type="evidence" value="ECO:0007669"/>
    <property type="project" value="UniProtKB-SubCell"/>
</dbReference>